<reference evidence="7 8" key="1">
    <citation type="journal article" date="2015" name="Genome Announc.">
        <title>Expanding the biotechnology potential of lactobacilli through comparative genomics of 213 strains and associated genera.</title>
        <authorList>
            <person name="Sun Z."/>
            <person name="Harris H.M."/>
            <person name="McCann A."/>
            <person name="Guo C."/>
            <person name="Argimon S."/>
            <person name="Zhang W."/>
            <person name="Yang X."/>
            <person name="Jeffery I.B."/>
            <person name="Cooney J.C."/>
            <person name="Kagawa T.F."/>
            <person name="Liu W."/>
            <person name="Song Y."/>
            <person name="Salvetti E."/>
            <person name="Wrobel A."/>
            <person name="Rasinkangas P."/>
            <person name="Parkhill J."/>
            <person name="Rea M.C."/>
            <person name="O'Sullivan O."/>
            <person name="Ritari J."/>
            <person name="Douillard F.P."/>
            <person name="Paul Ross R."/>
            <person name="Yang R."/>
            <person name="Briner A.E."/>
            <person name="Felis G.E."/>
            <person name="de Vos W.M."/>
            <person name="Barrangou R."/>
            <person name="Klaenhammer T.R."/>
            <person name="Caufield P.W."/>
            <person name="Cui Y."/>
            <person name="Zhang H."/>
            <person name="O'Toole P.W."/>
        </authorList>
    </citation>
    <scope>NUCLEOTIDE SEQUENCE [LARGE SCALE GENOMIC DNA]</scope>
    <source>
        <strain evidence="7 8">DSM 20253</strain>
    </source>
</reference>
<dbReference type="PATRIC" id="fig|1423796.3.peg.53"/>
<evidence type="ECO:0000313" key="7">
    <source>
        <dbReference type="EMBL" id="KRM99508.1"/>
    </source>
</evidence>
<dbReference type="SMART" id="SM00983">
    <property type="entry name" value="TPK_B1_binding"/>
    <property type="match status" value="1"/>
</dbReference>
<evidence type="ECO:0000256" key="2">
    <source>
        <dbReference type="ARBA" id="ARBA00022741"/>
    </source>
</evidence>
<dbReference type="InterPro" id="IPR053149">
    <property type="entry name" value="TPK"/>
</dbReference>
<dbReference type="GO" id="GO:0009229">
    <property type="term" value="P:thiamine diphosphate biosynthetic process"/>
    <property type="evidence" value="ECO:0007669"/>
    <property type="project" value="InterPro"/>
</dbReference>
<comment type="caution">
    <text evidence="7">The sequence shown here is derived from an EMBL/GenBank/DDBJ whole genome shotgun (WGS) entry which is preliminary data.</text>
</comment>
<evidence type="ECO:0000313" key="8">
    <source>
        <dbReference type="Proteomes" id="UP000051638"/>
    </source>
</evidence>
<dbReference type="InterPro" id="IPR007371">
    <property type="entry name" value="TPK_catalytic"/>
</dbReference>
<keyword evidence="4" id="KW-0067">ATP-binding</keyword>
<dbReference type="GO" id="GO:0005524">
    <property type="term" value="F:ATP binding"/>
    <property type="evidence" value="ECO:0007669"/>
    <property type="project" value="UniProtKB-KW"/>
</dbReference>
<name>A0A0R2DCB7_9LACO</name>
<dbReference type="NCBIfam" id="TIGR01378">
    <property type="entry name" value="thi_PPkinase"/>
    <property type="match status" value="1"/>
</dbReference>
<keyword evidence="8" id="KW-1185">Reference proteome</keyword>
<dbReference type="STRING" id="1423796.FC24_GL000051"/>
<dbReference type="Gene3D" id="3.40.50.10240">
    <property type="entry name" value="Thiamin pyrophosphokinase, catalytic domain"/>
    <property type="match status" value="1"/>
</dbReference>
<keyword evidence="3 7" id="KW-0418">Kinase</keyword>
<sequence length="214" mass="24020">MTEFNLLVGGPVSRWPLNLAEQTQVPWIAADRGALRLLRIGITPQLAVGDFDSLSKAELATLQAQVKDIRYAVADKDETDTEMALQLALTEFKATRVTIFGATGGRLDHFLDNLYMLLQPRFLPYCERVRLVDRQNSLRLFLPGTHTIVKEPDKPYLAFGPLTAVTGLTLYDTKYHLTQRNDVHPMMYASNEFIKKSATFSFKSGVVAVIQSKD</sequence>
<protein>
    <recommendedName>
        <fullName evidence="5">Thiamine diphosphokinase</fullName>
        <ecNumber evidence="5">2.7.6.2</ecNumber>
    </recommendedName>
</protein>
<feature type="domain" description="Thiamin pyrophosphokinase thiamin-binding" evidence="6">
    <location>
        <begin position="144"/>
        <end position="208"/>
    </location>
</feature>
<keyword evidence="1" id="KW-0808">Transferase</keyword>
<evidence type="ECO:0000256" key="3">
    <source>
        <dbReference type="ARBA" id="ARBA00022777"/>
    </source>
</evidence>
<accession>A0A0R2DCB7</accession>
<dbReference type="GO" id="GO:0006772">
    <property type="term" value="P:thiamine metabolic process"/>
    <property type="evidence" value="ECO:0007669"/>
    <property type="project" value="UniProtKB-UniRule"/>
</dbReference>
<dbReference type="CDD" id="cd07995">
    <property type="entry name" value="TPK"/>
    <property type="match status" value="1"/>
</dbReference>
<dbReference type="GO" id="GO:0030975">
    <property type="term" value="F:thiamine binding"/>
    <property type="evidence" value="ECO:0007669"/>
    <property type="project" value="InterPro"/>
</dbReference>
<dbReference type="Pfam" id="PF04265">
    <property type="entry name" value="TPK_B1_binding"/>
    <property type="match status" value="1"/>
</dbReference>
<dbReference type="InterPro" id="IPR036759">
    <property type="entry name" value="TPK_catalytic_sf"/>
</dbReference>
<dbReference type="SUPFAM" id="SSF63999">
    <property type="entry name" value="Thiamin pyrophosphokinase, catalytic domain"/>
    <property type="match status" value="1"/>
</dbReference>
<dbReference type="InterPro" id="IPR006282">
    <property type="entry name" value="Thi_PPkinase"/>
</dbReference>
<keyword evidence="2" id="KW-0547">Nucleotide-binding</keyword>
<dbReference type="EMBL" id="AYYI01000010">
    <property type="protein sequence ID" value="KRM99508.1"/>
    <property type="molecule type" value="Genomic_DNA"/>
</dbReference>
<evidence type="ECO:0000256" key="1">
    <source>
        <dbReference type="ARBA" id="ARBA00022679"/>
    </source>
</evidence>
<dbReference type="OrthoDB" id="9804377at2"/>
<dbReference type="EC" id="2.7.6.2" evidence="5"/>
<evidence type="ECO:0000259" key="6">
    <source>
        <dbReference type="SMART" id="SM00983"/>
    </source>
</evidence>
<dbReference type="GO" id="GO:0004788">
    <property type="term" value="F:thiamine diphosphokinase activity"/>
    <property type="evidence" value="ECO:0007669"/>
    <property type="project" value="UniProtKB-UniRule"/>
</dbReference>
<dbReference type="GO" id="GO:0016301">
    <property type="term" value="F:kinase activity"/>
    <property type="evidence" value="ECO:0007669"/>
    <property type="project" value="UniProtKB-KW"/>
</dbReference>
<evidence type="ECO:0000256" key="5">
    <source>
        <dbReference type="NCBIfam" id="TIGR01378"/>
    </source>
</evidence>
<dbReference type="Proteomes" id="UP000051638">
    <property type="component" value="Unassembled WGS sequence"/>
</dbReference>
<gene>
    <name evidence="7" type="ORF">FC24_GL000051</name>
</gene>
<dbReference type="PANTHER" id="PTHR41299">
    <property type="entry name" value="THIAMINE PYROPHOSPHOKINASE"/>
    <property type="match status" value="1"/>
</dbReference>
<evidence type="ECO:0000256" key="4">
    <source>
        <dbReference type="ARBA" id="ARBA00022840"/>
    </source>
</evidence>
<dbReference type="PANTHER" id="PTHR41299:SF1">
    <property type="entry name" value="THIAMINE PYROPHOSPHOKINASE"/>
    <property type="match status" value="1"/>
</dbReference>
<dbReference type="AlphaFoldDB" id="A0A0R2DCB7"/>
<proteinExistence type="predicted"/>
<dbReference type="Pfam" id="PF04263">
    <property type="entry name" value="TPK_catalytic"/>
    <property type="match status" value="1"/>
</dbReference>
<organism evidence="7 8">
    <name type="scientific">Loigolactobacillus rennini DSM 20253</name>
    <dbReference type="NCBI Taxonomy" id="1423796"/>
    <lineage>
        <taxon>Bacteria</taxon>
        <taxon>Bacillati</taxon>
        <taxon>Bacillota</taxon>
        <taxon>Bacilli</taxon>
        <taxon>Lactobacillales</taxon>
        <taxon>Lactobacillaceae</taxon>
        <taxon>Loigolactobacillus</taxon>
    </lineage>
</organism>
<dbReference type="RefSeq" id="WP_057873157.1">
    <property type="nucleotide sequence ID" value="NZ_AYYI01000010.1"/>
</dbReference>
<dbReference type="InterPro" id="IPR007373">
    <property type="entry name" value="Thiamin_PyroPKinase_B1-bd"/>
</dbReference>